<sequence length="37" mass="4389">MRESIVVYLLPPLGIATCHHEATQKYNDIFFYIHRVI</sequence>
<organism evidence="1">
    <name type="scientific">gut metagenome</name>
    <dbReference type="NCBI Taxonomy" id="749906"/>
    <lineage>
        <taxon>unclassified sequences</taxon>
        <taxon>metagenomes</taxon>
        <taxon>organismal metagenomes</taxon>
    </lineage>
</organism>
<dbReference type="AlphaFoldDB" id="J9FYK8"/>
<protein>
    <submittedName>
        <fullName evidence="1">Uncharacterized protein</fullName>
    </submittedName>
</protein>
<dbReference type="EMBL" id="AMCI01003553">
    <property type="protein sequence ID" value="EJX00037.1"/>
    <property type="molecule type" value="Genomic_DNA"/>
</dbReference>
<reference evidence="1" key="1">
    <citation type="journal article" date="2012" name="PLoS ONE">
        <title>Gene sets for utilization of primary and secondary nutrition supplies in the distal gut of endangered iberian lynx.</title>
        <authorList>
            <person name="Alcaide M."/>
            <person name="Messina E."/>
            <person name="Richter M."/>
            <person name="Bargiela R."/>
            <person name="Peplies J."/>
            <person name="Huws S.A."/>
            <person name="Newbold C.J."/>
            <person name="Golyshin P.N."/>
            <person name="Simon M.A."/>
            <person name="Lopez G."/>
            <person name="Yakimov M.M."/>
            <person name="Ferrer M."/>
        </authorList>
    </citation>
    <scope>NUCLEOTIDE SEQUENCE</scope>
</reference>
<gene>
    <name evidence="1" type="ORF">EVA_11858</name>
</gene>
<accession>J9FYK8</accession>
<name>J9FYK8_9ZZZZ</name>
<proteinExistence type="predicted"/>
<comment type="caution">
    <text evidence="1">The sequence shown here is derived from an EMBL/GenBank/DDBJ whole genome shotgun (WGS) entry which is preliminary data.</text>
</comment>
<evidence type="ECO:0000313" key="1">
    <source>
        <dbReference type="EMBL" id="EJX00037.1"/>
    </source>
</evidence>